<evidence type="ECO:0000256" key="4">
    <source>
        <dbReference type="ARBA" id="ARBA00022840"/>
    </source>
</evidence>
<keyword evidence="1" id="KW-0808">Transferase</keyword>
<protein>
    <recommendedName>
        <fullName evidence="6">Protein kinase domain-containing protein</fullName>
    </recommendedName>
</protein>
<dbReference type="OrthoDB" id="10261027at2759"/>
<accession>A0A8H5G510</accession>
<keyword evidence="3" id="KW-0418">Kinase</keyword>
<evidence type="ECO:0000256" key="2">
    <source>
        <dbReference type="ARBA" id="ARBA00022741"/>
    </source>
</evidence>
<dbReference type="Gene3D" id="1.10.510.10">
    <property type="entry name" value="Transferase(Phosphotransferase) domain 1"/>
    <property type="match status" value="2"/>
</dbReference>
<keyword evidence="8" id="KW-1185">Reference proteome</keyword>
<feature type="region of interest" description="Disordered" evidence="5">
    <location>
        <begin position="186"/>
        <end position="243"/>
    </location>
</feature>
<reference evidence="7 8" key="1">
    <citation type="journal article" date="2020" name="ISME J.">
        <title>Uncovering the hidden diversity of litter-decomposition mechanisms in mushroom-forming fungi.</title>
        <authorList>
            <person name="Floudas D."/>
            <person name="Bentzer J."/>
            <person name="Ahren D."/>
            <person name="Johansson T."/>
            <person name="Persson P."/>
            <person name="Tunlid A."/>
        </authorList>
    </citation>
    <scope>NUCLEOTIDE SEQUENCE [LARGE SCALE GENOMIC DNA]</scope>
    <source>
        <strain evidence="7 8">CBS 146.42</strain>
    </source>
</reference>
<dbReference type="InterPro" id="IPR000719">
    <property type="entry name" value="Prot_kinase_dom"/>
</dbReference>
<dbReference type="Proteomes" id="UP000559027">
    <property type="component" value="Unassembled WGS sequence"/>
</dbReference>
<proteinExistence type="predicted"/>
<gene>
    <name evidence="7" type="ORF">D9756_001180</name>
</gene>
<dbReference type="GO" id="GO:0005524">
    <property type="term" value="F:ATP binding"/>
    <property type="evidence" value="ECO:0007669"/>
    <property type="project" value="InterPro"/>
</dbReference>
<evidence type="ECO:0000313" key="7">
    <source>
        <dbReference type="EMBL" id="KAF5358454.1"/>
    </source>
</evidence>
<dbReference type="Pfam" id="PF07714">
    <property type="entry name" value="PK_Tyr_Ser-Thr"/>
    <property type="match status" value="1"/>
</dbReference>
<dbReference type="SUPFAM" id="SSF56112">
    <property type="entry name" value="Protein kinase-like (PK-like)"/>
    <property type="match status" value="2"/>
</dbReference>
<name>A0A8H5G510_9AGAR</name>
<comment type="caution">
    <text evidence="7">The sequence shown here is derived from an EMBL/GenBank/DDBJ whole genome shotgun (WGS) entry which is preliminary data.</text>
</comment>
<dbReference type="EMBL" id="JAACJO010000005">
    <property type="protein sequence ID" value="KAF5358454.1"/>
    <property type="molecule type" value="Genomic_DNA"/>
</dbReference>
<sequence length="622" mass="69160">MVKKNVLASCGGKAMLADFGVACVLPKVATTLESSTLRWAAPELVRGDGPNRPTKESDIWAFGSLCLEIFARMEPYQEFDNTATMQAQVLSLIAQGRSPEKPDFASTHFIELTKSQKEEVHKLIWERCWEIDPKDRPTSNHIKIFIRSLNIPDRCAPIESDSDGLKEVVRKIRYKSVINYGQAYKPRLRNRDTEPGAGVEQSSQEHRASDSLSTTTGPRSLDNDRTVAGSQPRPLNNLAPNLTLPPRKVSWQVGSSSKRSPRASECLTLALGLVLHKAGFSLLRELRGDEAQHLVDFLNNVVLEEETGLDHIERKCILSLLSKIVKSAQVYPQSFELSNIECYFNEPISSGGFGDIYKGKLGGKVVCLKVPSSIRYGPRIMRMENGDLHHYLTAIPKTNPLPFILDIISGLEHLHTSDIVHSDLKAANVLVSSSHRAVLADFGLSFMSMTTVQTPQGEIGSRRWAALEKLLTGDLASPTIKSDIWAFGCVCHEILTHKKPYHELSEGQVVLALLCNRKPSDNREYCAELAEVTVKSIWRIMDWTWNSDPEKRPTATEVKAALVERKLMDDSDPIPDPDITALMQEVKGARNTYEIDYDSVSKTLLRVKSALEPAHGTPGEDT</sequence>
<dbReference type="InterPro" id="IPR008271">
    <property type="entry name" value="Ser/Thr_kinase_AS"/>
</dbReference>
<feature type="domain" description="Protein kinase" evidence="6">
    <location>
        <begin position="1"/>
        <end position="146"/>
    </location>
</feature>
<keyword evidence="4" id="KW-0067">ATP-binding</keyword>
<dbReference type="InterPro" id="IPR011009">
    <property type="entry name" value="Kinase-like_dom_sf"/>
</dbReference>
<dbReference type="Pfam" id="PF00069">
    <property type="entry name" value="Pkinase"/>
    <property type="match status" value="1"/>
</dbReference>
<evidence type="ECO:0000256" key="5">
    <source>
        <dbReference type="SAM" id="MobiDB-lite"/>
    </source>
</evidence>
<dbReference type="GO" id="GO:0004674">
    <property type="term" value="F:protein serine/threonine kinase activity"/>
    <property type="evidence" value="ECO:0007669"/>
    <property type="project" value="TreeGrafter"/>
</dbReference>
<evidence type="ECO:0000259" key="6">
    <source>
        <dbReference type="PROSITE" id="PS50011"/>
    </source>
</evidence>
<dbReference type="InterPro" id="IPR051681">
    <property type="entry name" value="Ser/Thr_Kinases-Pseudokinases"/>
</dbReference>
<dbReference type="InterPro" id="IPR001245">
    <property type="entry name" value="Ser-Thr/Tyr_kinase_cat_dom"/>
</dbReference>
<dbReference type="PANTHER" id="PTHR44329:SF288">
    <property type="entry name" value="MITOGEN-ACTIVATED PROTEIN KINASE KINASE KINASE 20"/>
    <property type="match status" value="1"/>
</dbReference>
<evidence type="ECO:0000256" key="3">
    <source>
        <dbReference type="ARBA" id="ARBA00022777"/>
    </source>
</evidence>
<dbReference type="PANTHER" id="PTHR44329">
    <property type="entry name" value="SERINE/THREONINE-PROTEIN KINASE TNNI3K-RELATED"/>
    <property type="match status" value="1"/>
</dbReference>
<dbReference type="SMART" id="SM00220">
    <property type="entry name" value="S_TKc"/>
    <property type="match status" value="1"/>
</dbReference>
<dbReference type="PROSITE" id="PS00108">
    <property type="entry name" value="PROTEIN_KINASE_ST"/>
    <property type="match status" value="1"/>
</dbReference>
<feature type="domain" description="Protein kinase" evidence="6">
    <location>
        <begin position="269"/>
        <end position="568"/>
    </location>
</feature>
<dbReference type="PROSITE" id="PS50011">
    <property type="entry name" value="PROTEIN_KINASE_DOM"/>
    <property type="match status" value="2"/>
</dbReference>
<keyword evidence="2" id="KW-0547">Nucleotide-binding</keyword>
<feature type="compositionally biased region" description="Low complexity" evidence="5">
    <location>
        <begin position="234"/>
        <end position="243"/>
    </location>
</feature>
<dbReference type="AlphaFoldDB" id="A0A8H5G510"/>
<organism evidence="7 8">
    <name type="scientific">Leucocoprinus leucothites</name>
    <dbReference type="NCBI Taxonomy" id="201217"/>
    <lineage>
        <taxon>Eukaryota</taxon>
        <taxon>Fungi</taxon>
        <taxon>Dikarya</taxon>
        <taxon>Basidiomycota</taxon>
        <taxon>Agaricomycotina</taxon>
        <taxon>Agaricomycetes</taxon>
        <taxon>Agaricomycetidae</taxon>
        <taxon>Agaricales</taxon>
        <taxon>Agaricineae</taxon>
        <taxon>Agaricaceae</taxon>
        <taxon>Leucocoprinus</taxon>
    </lineage>
</organism>
<evidence type="ECO:0000256" key="1">
    <source>
        <dbReference type="ARBA" id="ARBA00022679"/>
    </source>
</evidence>
<evidence type="ECO:0000313" key="8">
    <source>
        <dbReference type="Proteomes" id="UP000559027"/>
    </source>
</evidence>